<evidence type="ECO:0000313" key="3">
    <source>
        <dbReference type="Proteomes" id="UP001162060"/>
    </source>
</evidence>
<feature type="region of interest" description="Disordered" evidence="1">
    <location>
        <begin position="180"/>
        <end position="299"/>
    </location>
</feature>
<feature type="compositionally biased region" description="Basic residues" evidence="1">
    <location>
        <begin position="216"/>
        <end position="226"/>
    </location>
</feature>
<evidence type="ECO:0000313" key="2">
    <source>
        <dbReference type="EMBL" id="CAK7910020.1"/>
    </source>
</evidence>
<dbReference type="Proteomes" id="UP001162060">
    <property type="component" value="Unassembled WGS sequence"/>
</dbReference>
<evidence type="ECO:0000256" key="1">
    <source>
        <dbReference type="SAM" id="MobiDB-lite"/>
    </source>
</evidence>
<protein>
    <submittedName>
        <fullName evidence="2">Uncharacterized protein</fullName>
    </submittedName>
</protein>
<accession>A0AAV1T9A4</accession>
<dbReference type="EMBL" id="CAKLBY020000035">
    <property type="protein sequence ID" value="CAK7910020.1"/>
    <property type="molecule type" value="Genomic_DNA"/>
</dbReference>
<proteinExistence type="predicted"/>
<feature type="compositionally biased region" description="Polar residues" evidence="1">
    <location>
        <begin position="339"/>
        <end position="348"/>
    </location>
</feature>
<sequence>MTEDADANTTALPRTISGSLVDHVMDRHLIPWALCDLSGARAPDSLETMQDYFRRFRGLRGKSLDGISYESLQRSWCAFIRRWNWMLEDGRNFQQWLANREDIHADHSIGVLREKICENAWNIDRLCYVHVHESCYSCDSMPRPTREAWQRHVAEHPLSEYEQLWIGQYKRSLMEHKTAVNRGTSRWRHHSSSRGRGAMHSPRRSRSRDRRDTRLSRRSRRRSSSHRRGETSPRRSRNRSRSRSRGDTSPRHRRRASRSRSPREHTGRRPSLHQACAGTRKPERRPERLEEAKSAVPTYPDRVETRANIHDTCARLEPRAHGVATMSFRDEGPRDPVNAPQSSASGLSRPQAVVDPHDGTAGVLVAQDDVDAAMNKAVDAQLEAEAALDRAARAERTANEIRQSNRELLERMRNLERQVLGHAQTGTQPRPMSLARRARREERSTYEPLTPRTEPTREE</sequence>
<organism evidence="2 3">
    <name type="scientific">Peronospora matthiolae</name>
    <dbReference type="NCBI Taxonomy" id="2874970"/>
    <lineage>
        <taxon>Eukaryota</taxon>
        <taxon>Sar</taxon>
        <taxon>Stramenopiles</taxon>
        <taxon>Oomycota</taxon>
        <taxon>Peronosporomycetes</taxon>
        <taxon>Peronosporales</taxon>
        <taxon>Peronosporaceae</taxon>
        <taxon>Peronospora</taxon>
    </lineage>
</organism>
<comment type="caution">
    <text evidence="2">The sequence shown here is derived from an EMBL/GenBank/DDBJ whole genome shotgun (WGS) entry which is preliminary data.</text>
</comment>
<feature type="region of interest" description="Disordered" evidence="1">
    <location>
        <begin position="327"/>
        <end position="352"/>
    </location>
</feature>
<feature type="compositionally biased region" description="Basic residues" evidence="1">
    <location>
        <begin position="234"/>
        <end position="243"/>
    </location>
</feature>
<dbReference type="AlphaFoldDB" id="A0AAV1T9A4"/>
<feature type="compositionally biased region" description="Basic residues" evidence="1">
    <location>
        <begin position="251"/>
        <end position="260"/>
    </location>
</feature>
<feature type="compositionally biased region" description="Basic and acidic residues" evidence="1">
    <location>
        <begin position="280"/>
        <end position="293"/>
    </location>
</feature>
<name>A0AAV1T9A4_9STRA</name>
<reference evidence="2" key="1">
    <citation type="submission" date="2024-01" db="EMBL/GenBank/DDBJ databases">
        <authorList>
            <person name="Webb A."/>
        </authorList>
    </citation>
    <scope>NUCLEOTIDE SEQUENCE</scope>
    <source>
        <strain evidence="2">Pm1</strain>
    </source>
</reference>
<feature type="region of interest" description="Disordered" evidence="1">
    <location>
        <begin position="419"/>
        <end position="459"/>
    </location>
</feature>
<gene>
    <name evidence="2" type="ORF">PM001_LOCUS4051</name>
</gene>